<organism evidence="3 4">
    <name type="scientific">Culex pipiens pipiens</name>
    <name type="common">Northern house mosquito</name>
    <dbReference type="NCBI Taxonomy" id="38569"/>
    <lineage>
        <taxon>Eukaryota</taxon>
        <taxon>Metazoa</taxon>
        <taxon>Ecdysozoa</taxon>
        <taxon>Arthropoda</taxon>
        <taxon>Hexapoda</taxon>
        <taxon>Insecta</taxon>
        <taxon>Pterygota</taxon>
        <taxon>Neoptera</taxon>
        <taxon>Endopterygota</taxon>
        <taxon>Diptera</taxon>
        <taxon>Nematocera</taxon>
        <taxon>Culicoidea</taxon>
        <taxon>Culicidae</taxon>
        <taxon>Culicinae</taxon>
        <taxon>Culicini</taxon>
        <taxon>Culex</taxon>
        <taxon>Culex</taxon>
    </lineage>
</organism>
<evidence type="ECO:0000256" key="2">
    <source>
        <dbReference type="SAM" id="Phobius"/>
    </source>
</evidence>
<accession>A0ABD1DJU6</accession>
<evidence type="ECO:0000313" key="4">
    <source>
        <dbReference type="Proteomes" id="UP001562425"/>
    </source>
</evidence>
<evidence type="ECO:0008006" key="5">
    <source>
        <dbReference type="Google" id="ProtNLM"/>
    </source>
</evidence>
<keyword evidence="2" id="KW-1133">Transmembrane helix</keyword>
<feature type="compositionally biased region" description="Basic and acidic residues" evidence="1">
    <location>
        <begin position="69"/>
        <end position="80"/>
    </location>
</feature>
<keyword evidence="2" id="KW-0472">Membrane</keyword>
<gene>
    <name evidence="3" type="ORF">pipiens_002142</name>
</gene>
<evidence type="ECO:0000313" key="3">
    <source>
        <dbReference type="EMBL" id="KAL1399993.1"/>
    </source>
</evidence>
<keyword evidence="4" id="KW-1185">Reference proteome</keyword>
<protein>
    <recommendedName>
        <fullName evidence="5">Secreted protein</fullName>
    </recommendedName>
</protein>
<feature type="region of interest" description="Disordered" evidence="1">
    <location>
        <begin position="50"/>
        <end position="80"/>
    </location>
</feature>
<feature type="compositionally biased region" description="Polar residues" evidence="1">
    <location>
        <begin position="51"/>
        <end position="64"/>
    </location>
</feature>
<dbReference type="AlphaFoldDB" id="A0ABD1DJU6"/>
<reference evidence="3 4" key="1">
    <citation type="submission" date="2024-05" db="EMBL/GenBank/DDBJ databases">
        <title>Culex pipiens pipiens assembly and annotation.</title>
        <authorList>
            <person name="Alout H."/>
            <person name="Durand T."/>
        </authorList>
    </citation>
    <scope>NUCLEOTIDE SEQUENCE [LARGE SCALE GENOMIC DNA]</scope>
    <source>
        <strain evidence="3">HA-2024</strain>
        <tissue evidence="3">Whole body</tissue>
    </source>
</reference>
<comment type="caution">
    <text evidence="3">The sequence shown here is derived from an EMBL/GenBank/DDBJ whole genome shotgun (WGS) entry which is preliminary data.</text>
</comment>
<name>A0ABD1DJU6_CULPP</name>
<keyword evidence="2" id="KW-0812">Transmembrane</keyword>
<sequence>MEHCSSVVFVLICCLMGNFILINDRERIVMAAEVQISGSPEWKRPSREAFMTQNGHSAGLNSRGASRLGLRDEREDGHRV</sequence>
<feature type="transmembrane region" description="Helical" evidence="2">
    <location>
        <begin position="6"/>
        <end position="22"/>
    </location>
</feature>
<dbReference type="Proteomes" id="UP001562425">
    <property type="component" value="Unassembled WGS sequence"/>
</dbReference>
<proteinExistence type="predicted"/>
<evidence type="ECO:0000256" key="1">
    <source>
        <dbReference type="SAM" id="MobiDB-lite"/>
    </source>
</evidence>
<dbReference type="EMBL" id="JBEHCU010005392">
    <property type="protein sequence ID" value="KAL1399993.1"/>
    <property type="molecule type" value="Genomic_DNA"/>
</dbReference>